<dbReference type="GO" id="GO:0022857">
    <property type="term" value="F:transmembrane transporter activity"/>
    <property type="evidence" value="ECO:0007669"/>
    <property type="project" value="InterPro"/>
</dbReference>
<evidence type="ECO:0000256" key="7">
    <source>
        <dbReference type="SAM" id="Phobius"/>
    </source>
</evidence>
<dbReference type="Gene3D" id="1.20.1250.20">
    <property type="entry name" value="MFS general substrate transporter like domains"/>
    <property type="match status" value="2"/>
</dbReference>
<organism evidence="8">
    <name type="scientific">Phaffia rhodozyma</name>
    <name type="common">Yeast</name>
    <name type="synonym">Xanthophyllomyces dendrorhous</name>
    <dbReference type="NCBI Taxonomy" id="264483"/>
    <lineage>
        <taxon>Eukaryota</taxon>
        <taxon>Fungi</taxon>
        <taxon>Dikarya</taxon>
        <taxon>Basidiomycota</taxon>
        <taxon>Agaricomycotina</taxon>
        <taxon>Tremellomycetes</taxon>
        <taxon>Cystofilobasidiales</taxon>
        <taxon>Mrakiaceae</taxon>
        <taxon>Phaffia</taxon>
    </lineage>
</organism>
<proteinExistence type="predicted"/>
<dbReference type="AlphaFoldDB" id="A0A0F7SG50"/>
<dbReference type="InterPro" id="IPR001958">
    <property type="entry name" value="Tet-R_TetA/multi-R_MdtG-like"/>
</dbReference>
<feature type="compositionally biased region" description="Polar residues" evidence="6">
    <location>
        <begin position="481"/>
        <end position="495"/>
    </location>
</feature>
<feature type="transmembrane region" description="Helical" evidence="7">
    <location>
        <begin position="192"/>
        <end position="212"/>
    </location>
</feature>
<feature type="transmembrane region" description="Helical" evidence="7">
    <location>
        <begin position="166"/>
        <end position="185"/>
    </location>
</feature>
<feature type="transmembrane region" description="Helical" evidence="7">
    <location>
        <begin position="121"/>
        <end position="146"/>
    </location>
</feature>
<feature type="transmembrane region" description="Helical" evidence="7">
    <location>
        <begin position="739"/>
        <end position="758"/>
    </location>
</feature>
<feature type="transmembrane region" description="Helical" evidence="7">
    <location>
        <begin position="837"/>
        <end position="856"/>
    </location>
</feature>
<dbReference type="PANTHER" id="PTHR23504">
    <property type="entry name" value="MAJOR FACILITATOR SUPERFAMILY DOMAIN-CONTAINING PROTEIN 10"/>
    <property type="match status" value="1"/>
</dbReference>
<evidence type="ECO:0000313" key="8">
    <source>
        <dbReference type="EMBL" id="CDZ97831.1"/>
    </source>
</evidence>
<evidence type="ECO:0000256" key="5">
    <source>
        <dbReference type="ARBA" id="ARBA00023136"/>
    </source>
</evidence>
<keyword evidence="2" id="KW-0813">Transport</keyword>
<evidence type="ECO:0000256" key="2">
    <source>
        <dbReference type="ARBA" id="ARBA00022448"/>
    </source>
</evidence>
<dbReference type="PANTHER" id="PTHR23504:SF17">
    <property type="entry name" value="MAJOR FACILITATOR SUPERFAMILY (MFS) PROFILE DOMAIN-CONTAINING PROTEIN"/>
    <property type="match status" value="1"/>
</dbReference>
<evidence type="ECO:0000256" key="6">
    <source>
        <dbReference type="SAM" id="MobiDB-lite"/>
    </source>
</evidence>
<keyword evidence="5 7" id="KW-0472">Membrane</keyword>
<dbReference type="EMBL" id="LN483249">
    <property type="protein sequence ID" value="CDZ97831.1"/>
    <property type="molecule type" value="Genomic_DNA"/>
</dbReference>
<feature type="transmembrane region" description="Helical" evidence="7">
    <location>
        <begin position="295"/>
        <end position="316"/>
    </location>
</feature>
<protein>
    <submittedName>
        <fullName evidence="8">Permease of the major facilitator superfamily</fullName>
    </submittedName>
</protein>
<sequence length="857" mass="91817">MSRAPAPSSISLPPAFNLADSAVDDSITPESTSPALKNKFSQSRISFSQNTAGKRAHRQSNASSMQQYSRRVSTGSRVFRELGADGMLDSNNEESQYKPVVPSLFSKGLIRKEPDVTPLPILPMVVLGIALLAELLSANVSAPFLVPMVRSFGLDSTDVGVWCGNLVASFFVTQFFTSILWATIAEQYGRRVVLFVTLLGSAITVILFGTSTTLPEAVAIRACQGVFNGAVGVARGAIRDVTDPTNEAKAYAILGFVWALGGVIGPVLGGLAESPAKNYPDSFIGKIEIFKRLPYLFPCILASVLLFTGAFLSLLLNKNGGVREGGIALPLEKGTDELNSSNQGSGNVLPLSSSMHSEAEVHLASPTSALSKGKRRAVSGSSAYGYGRRGSDSTVRTSRMIEGEEMEQGDEEELMKRERGRRGTFAERLLLANEGMGGNTINDLWVSQALAQEESVFEEEDDDDRYDGNDTSDIDEAGEDNQITPSPSGTYTPNTEFLDPNVTFDATSHTRSSHTTSSAVRSPGTGYHREYSPLSSPHHGTSSQRRYSRNPFGGDAPLAPSVAHFPGNHRFSVSGTYTTGRRFSAASVRPASIFAHTGLHSPSLIISPNVTSGVEQDPFAAVSLPAGNDLQPIREDAPLATPAPVANEKKESLFWKLPLFLIFQYFALATHDTINGQLFLSFLNTDYAEGGLGLDPAHFSILVAIMCLFQLFYQFYLYPRLGPPTGPCSHIQMFRLGSLLFIPSYITTPALRAFASSAEDGSPFLMFVLTVNMACRYAGGTLTYTAIMVCVNAMSAPEVVNLANGLAQSSVSAARVIGPIVGGYVWSLSITEGSPAMGFQIVSVVCGLALLSSFLLR</sequence>
<feature type="compositionally biased region" description="Low complexity" evidence="6">
    <location>
        <begin position="506"/>
        <end position="522"/>
    </location>
</feature>
<dbReference type="InterPro" id="IPR036259">
    <property type="entry name" value="MFS_trans_sf"/>
</dbReference>
<dbReference type="GO" id="GO:0016020">
    <property type="term" value="C:membrane"/>
    <property type="evidence" value="ECO:0007669"/>
    <property type="project" value="UniProtKB-SubCell"/>
</dbReference>
<dbReference type="PRINTS" id="PR01035">
    <property type="entry name" value="TCRTETA"/>
</dbReference>
<keyword evidence="4 7" id="KW-1133">Transmembrane helix</keyword>
<evidence type="ECO:0000256" key="4">
    <source>
        <dbReference type="ARBA" id="ARBA00022989"/>
    </source>
</evidence>
<evidence type="ECO:0000256" key="3">
    <source>
        <dbReference type="ARBA" id="ARBA00022692"/>
    </source>
</evidence>
<feature type="compositionally biased region" description="Polar residues" evidence="6">
    <location>
        <begin position="533"/>
        <end position="545"/>
    </location>
</feature>
<feature type="transmembrane region" description="Helical" evidence="7">
    <location>
        <begin position="250"/>
        <end position="272"/>
    </location>
</feature>
<name>A0A0F7SG50_PHARH</name>
<feature type="transmembrane region" description="Helical" evidence="7">
    <location>
        <begin position="764"/>
        <end position="791"/>
    </location>
</feature>
<feature type="region of interest" description="Disordered" evidence="6">
    <location>
        <begin position="360"/>
        <end position="417"/>
    </location>
</feature>
<dbReference type="InterPro" id="IPR011701">
    <property type="entry name" value="MFS"/>
</dbReference>
<feature type="compositionally biased region" description="Acidic residues" evidence="6">
    <location>
        <begin position="403"/>
        <end position="413"/>
    </location>
</feature>
<feature type="compositionally biased region" description="Polar residues" evidence="6">
    <location>
        <begin position="59"/>
        <end position="74"/>
    </location>
</feature>
<comment type="subcellular location">
    <subcellularLocation>
        <location evidence="1">Membrane</location>
        <topology evidence="1">Multi-pass membrane protein</topology>
    </subcellularLocation>
</comment>
<feature type="transmembrane region" description="Helical" evidence="7">
    <location>
        <begin position="699"/>
        <end position="718"/>
    </location>
</feature>
<accession>A0A0F7SG50</accession>
<feature type="region of interest" description="Disordered" evidence="6">
    <location>
        <begin position="48"/>
        <end position="74"/>
    </location>
</feature>
<keyword evidence="3 7" id="KW-0812">Transmembrane</keyword>
<evidence type="ECO:0000256" key="1">
    <source>
        <dbReference type="ARBA" id="ARBA00004141"/>
    </source>
</evidence>
<dbReference type="Pfam" id="PF07690">
    <property type="entry name" value="MFS_1"/>
    <property type="match status" value="1"/>
</dbReference>
<dbReference type="SUPFAM" id="SSF103473">
    <property type="entry name" value="MFS general substrate transporter"/>
    <property type="match status" value="2"/>
</dbReference>
<feature type="region of interest" description="Disordered" evidence="6">
    <location>
        <begin position="454"/>
        <end position="565"/>
    </location>
</feature>
<feature type="compositionally biased region" description="Acidic residues" evidence="6">
    <location>
        <begin position="455"/>
        <end position="479"/>
    </location>
</feature>
<feature type="transmembrane region" description="Helical" evidence="7">
    <location>
        <begin position="659"/>
        <end position="679"/>
    </location>
</feature>
<reference evidence="8" key="1">
    <citation type="submission" date="2014-08" db="EMBL/GenBank/DDBJ databases">
        <authorList>
            <person name="Sharma Rahul"/>
            <person name="Thines Marco"/>
        </authorList>
    </citation>
    <scope>NUCLEOTIDE SEQUENCE</scope>
</reference>